<dbReference type="Proteomes" id="UP001066276">
    <property type="component" value="Chromosome 4_2"/>
</dbReference>
<comment type="caution">
    <text evidence="1">The sequence shown here is derived from an EMBL/GenBank/DDBJ whole genome shotgun (WGS) entry which is preliminary data.</text>
</comment>
<gene>
    <name evidence="1" type="ORF">NDU88_005623</name>
</gene>
<sequence>MSLGVIPTLAVDYRQGRGLRMHRQQAGGASMGDRGGTAVVRNRKPLVSRRFPAALGNPPRRRCLQRRHGDSDPLTAILFLAVFPARNRMAVTGVVGPLGAPAVPMPMA</sequence>
<reference evidence="1" key="1">
    <citation type="journal article" date="2022" name="bioRxiv">
        <title>Sequencing and chromosome-scale assembly of the giantPleurodeles waltlgenome.</title>
        <authorList>
            <person name="Brown T."/>
            <person name="Elewa A."/>
            <person name="Iarovenko S."/>
            <person name="Subramanian E."/>
            <person name="Araus A.J."/>
            <person name="Petzold A."/>
            <person name="Susuki M."/>
            <person name="Suzuki K.-i.T."/>
            <person name="Hayashi T."/>
            <person name="Toyoda A."/>
            <person name="Oliveira C."/>
            <person name="Osipova E."/>
            <person name="Leigh N.D."/>
            <person name="Simon A."/>
            <person name="Yun M.H."/>
        </authorList>
    </citation>
    <scope>NUCLEOTIDE SEQUENCE</scope>
    <source>
        <strain evidence="1">20211129_DDA</strain>
        <tissue evidence="1">Liver</tissue>
    </source>
</reference>
<organism evidence="1 2">
    <name type="scientific">Pleurodeles waltl</name>
    <name type="common">Iberian ribbed newt</name>
    <dbReference type="NCBI Taxonomy" id="8319"/>
    <lineage>
        <taxon>Eukaryota</taxon>
        <taxon>Metazoa</taxon>
        <taxon>Chordata</taxon>
        <taxon>Craniata</taxon>
        <taxon>Vertebrata</taxon>
        <taxon>Euteleostomi</taxon>
        <taxon>Amphibia</taxon>
        <taxon>Batrachia</taxon>
        <taxon>Caudata</taxon>
        <taxon>Salamandroidea</taxon>
        <taxon>Salamandridae</taxon>
        <taxon>Pleurodelinae</taxon>
        <taxon>Pleurodeles</taxon>
    </lineage>
</organism>
<dbReference type="EMBL" id="JANPWB010000008">
    <property type="protein sequence ID" value="KAJ1165194.1"/>
    <property type="molecule type" value="Genomic_DNA"/>
</dbReference>
<evidence type="ECO:0000313" key="2">
    <source>
        <dbReference type="Proteomes" id="UP001066276"/>
    </source>
</evidence>
<accession>A0AAV7SM75</accession>
<evidence type="ECO:0000313" key="1">
    <source>
        <dbReference type="EMBL" id="KAJ1165194.1"/>
    </source>
</evidence>
<name>A0AAV7SM75_PLEWA</name>
<keyword evidence="2" id="KW-1185">Reference proteome</keyword>
<dbReference type="AlphaFoldDB" id="A0AAV7SM75"/>
<protein>
    <submittedName>
        <fullName evidence="1">Uncharacterized protein</fullName>
    </submittedName>
</protein>
<proteinExistence type="predicted"/>